<sequence>MLIKKLNSSFLLILIPIGFAIFLVAPAIKNQFETYKQESLKLQTDIKRLEYLNNTSDLSPQMTAERKRLEISVRMRKMAHTKRQFIYYKVGGMMILLFGCFTFMGFGSFLIKKQRDVPLGLSTPPVFDDPEGDAVAEKTSWAPLKKGGSNFVTHILKREGPDILRIKRTSVLNSFAWCFLLIGLNYVILTFYECYVLDKWVSMDFWKAGKLFFISGGPFVLIGLFLIFSSSPSGKVDRKKRIFSLGRTRIPLADVYAVQVLSEFVQGSSSSGSFYSYEINLVMRNGERLNIMDHGAESYIIEDAHSLGRFLKVPVWNRLYACRIISSG</sequence>
<keyword evidence="1" id="KW-1133">Transmembrane helix</keyword>
<evidence type="ECO:0000313" key="2">
    <source>
        <dbReference type="EMBL" id="NER14740.1"/>
    </source>
</evidence>
<feature type="transmembrane region" description="Helical" evidence="1">
    <location>
        <begin position="85"/>
        <end position="111"/>
    </location>
</feature>
<evidence type="ECO:0000313" key="3">
    <source>
        <dbReference type="Proteomes" id="UP000468581"/>
    </source>
</evidence>
<feature type="transmembrane region" description="Helical" evidence="1">
    <location>
        <begin position="212"/>
        <end position="231"/>
    </location>
</feature>
<feature type="transmembrane region" description="Helical" evidence="1">
    <location>
        <begin position="9"/>
        <end position="28"/>
    </location>
</feature>
<organism evidence="2 3">
    <name type="scientific">Leptobacterium flavescens</name>
    <dbReference type="NCBI Taxonomy" id="472055"/>
    <lineage>
        <taxon>Bacteria</taxon>
        <taxon>Pseudomonadati</taxon>
        <taxon>Bacteroidota</taxon>
        <taxon>Flavobacteriia</taxon>
        <taxon>Flavobacteriales</taxon>
        <taxon>Flavobacteriaceae</taxon>
        <taxon>Leptobacterium</taxon>
    </lineage>
</organism>
<keyword evidence="1" id="KW-0812">Transmembrane</keyword>
<keyword evidence="1" id="KW-0472">Membrane</keyword>
<comment type="caution">
    <text evidence="2">The sequence shown here is derived from an EMBL/GenBank/DDBJ whole genome shotgun (WGS) entry which is preliminary data.</text>
</comment>
<dbReference type="AlphaFoldDB" id="A0A6P0UQI3"/>
<protein>
    <submittedName>
        <fullName evidence="2">Uncharacterized protein</fullName>
    </submittedName>
</protein>
<reference evidence="2 3" key="1">
    <citation type="submission" date="2020-01" db="EMBL/GenBank/DDBJ databases">
        <title>Leptobacterium flavescens.</title>
        <authorList>
            <person name="Wang G."/>
        </authorList>
    </citation>
    <scope>NUCLEOTIDE SEQUENCE [LARGE SCALE GENOMIC DNA]</scope>
    <source>
        <strain evidence="2 3">KCTC 22160</strain>
    </source>
</reference>
<feature type="transmembrane region" description="Helical" evidence="1">
    <location>
        <begin position="171"/>
        <end position="192"/>
    </location>
</feature>
<evidence type="ECO:0000256" key="1">
    <source>
        <dbReference type="SAM" id="Phobius"/>
    </source>
</evidence>
<gene>
    <name evidence="2" type="ORF">GWK08_14885</name>
</gene>
<name>A0A6P0UQI3_9FLAO</name>
<proteinExistence type="predicted"/>
<dbReference type="RefSeq" id="WP_163608020.1">
    <property type="nucleotide sequence ID" value="NZ_JAABOO010000003.1"/>
</dbReference>
<keyword evidence="3" id="KW-1185">Reference proteome</keyword>
<dbReference type="EMBL" id="JAABOO010000003">
    <property type="protein sequence ID" value="NER14740.1"/>
    <property type="molecule type" value="Genomic_DNA"/>
</dbReference>
<dbReference type="Proteomes" id="UP000468581">
    <property type="component" value="Unassembled WGS sequence"/>
</dbReference>
<accession>A0A6P0UQI3</accession>